<dbReference type="Pfam" id="PF11380">
    <property type="entry name" value="Stealth_CR2"/>
    <property type="match status" value="1"/>
</dbReference>
<evidence type="ECO:0000259" key="5">
    <source>
        <dbReference type="Pfam" id="PF17101"/>
    </source>
</evidence>
<keyword evidence="3" id="KW-0270">Exopolysaccharide synthesis</keyword>
<organism evidence="6">
    <name type="scientific">Leyella stercorea CAG:629</name>
    <dbReference type="NCBI Taxonomy" id="1263103"/>
    <lineage>
        <taxon>Bacteria</taxon>
        <taxon>Pseudomonadati</taxon>
        <taxon>Bacteroidota</taxon>
        <taxon>Bacteroidia</taxon>
        <taxon>Bacteroidales</taxon>
        <taxon>Prevotellaceae</taxon>
        <taxon>Leyella</taxon>
    </lineage>
</organism>
<sequence>MDIDLVYLWVNGNDPKWQAKRDACIGRPSGSQAHCKGRYADNGELKYSLRSAEKYAPWIRRIFIVTDNQIPEWLNTDNPKVQIVDHTEIMPAECLPCFNSAVIEMFLCNIPGLSEHFLYANDDTYFGKPVQPQDFFDKDNLPKVFLFRKPFRKLALFYREKVLGKKLSPNLNAIKNAAKLVEKHYGKYYGGKPHHNIDAYLKSTLEMANKKFENELRPMRTHHMRSSEDIQRCAYSYVALAEKQAHLCYVSARHSFRIEIENRNLYKKFEEYNPVLFCFNDSEHATDEDRAYAIEFINNLFPVKSEFEK</sequence>
<dbReference type="Proteomes" id="UP000018072">
    <property type="component" value="Unassembled WGS sequence"/>
</dbReference>
<evidence type="ECO:0000256" key="3">
    <source>
        <dbReference type="ARBA" id="ARBA00023169"/>
    </source>
</evidence>
<evidence type="ECO:0000259" key="4">
    <source>
        <dbReference type="Pfam" id="PF11380"/>
    </source>
</evidence>
<dbReference type="InterPro" id="IPR031358">
    <property type="entry name" value="Stealth_CR1"/>
</dbReference>
<keyword evidence="2" id="KW-0808">Transferase</keyword>
<proteinExistence type="inferred from homology"/>
<comment type="similarity">
    <text evidence="1">Belongs to the stealth family.</text>
</comment>
<name>R7H483_9BACT</name>
<dbReference type="STRING" id="1263103.BN741_01935"/>
<dbReference type="AlphaFoldDB" id="R7H483"/>
<evidence type="ECO:0000256" key="2">
    <source>
        <dbReference type="ARBA" id="ARBA00022679"/>
    </source>
</evidence>
<dbReference type="Pfam" id="PF17101">
    <property type="entry name" value="Stealth_CR1"/>
    <property type="match status" value="1"/>
</dbReference>
<feature type="domain" description="Stealth protein CR2 conserved region 2" evidence="4">
    <location>
        <begin position="38"/>
        <end position="143"/>
    </location>
</feature>
<dbReference type="PANTHER" id="PTHR24045">
    <property type="match status" value="1"/>
</dbReference>
<dbReference type="InterPro" id="IPR047141">
    <property type="entry name" value="Stealth"/>
</dbReference>
<dbReference type="InterPro" id="IPR021520">
    <property type="entry name" value="Stealth_CR2"/>
</dbReference>
<dbReference type="EMBL" id="CBIT010000225">
    <property type="protein sequence ID" value="CDE34165.1"/>
    <property type="molecule type" value="Genomic_DNA"/>
</dbReference>
<feature type="domain" description="Stealth protein CR1 conserved region 1" evidence="5">
    <location>
        <begin position="1"/>
        <end position="24"/>
    </location>
</feature>
<gene>
    <name evidence="6" type="ORF">BN741_01935</name>
</gene>
<dbReference type="GO" id="GO:0016772">
    <property type="term" value="F:transferase activity, transferring phosphorus-containing groups"/>
    <property type="evidence" value="ECO:0007669"/>
    <property type="project" value="InterPro"/>
</dbReference>
<comment type="caution">
    <text evidence="6">The sequence shown here is derived from an EMBL/GenBank/DDBJ whole genome shotgun (WGS) entry which is preliminary data.</text>
</comment>
<evidence type="ECO:0000313" key="6">
    <source>
        <dbReference type="EMBL" id="CDE34165.1"/>
    </source>
</evidence>
<dbReference type="GO" id="GO:0000271">
    <property type="term" value="P:polysaccharide biosynthetic process"/>
    <property type="evidence" value="ECO:0007669"/>
    <property type="project" value="UniProtKB-KW"/>
</dbReference>
<dbReference type="PANTHER" id="PTHR24045:SF0">
    <property type="entry name" value="N-ACETYLGLUCOSAMINE-1-PHOSPHOTRANSFERASE SUBUNITS ALPHA_BETA"/>
    <property type="match status" value="1"/>
</dbReference>
<evidence type="ECO:0000256" key="1">
    <source>
        <dbReference type="ARBA" id="ARBA00007583"/>
    </source>
</evidence>
<accession>R7H483</accession>
<protein>
    <submittedName>
        <fullName evidence="6">Uncharacterized protein</fullName>
    </submittedName>
</protein>
<dbReference type="RefSeq" id="WP_022431029.1">
    <property type="nucleotide sequence ID" value="NZ_FR899310.1"/>
</dbReference>
<reference evidence="6" key="1">
    <citation type="submission" date="2012-11" db="EMBL/GenBank/DDBJ databases">
        <title>Dependencies among metagenomic species, viruses, plasmids and units of genetic variation.</title>
        <authorList>
            <person name="Nielsen H.B."/>
            <person name="Almeida M."/>
            <person name="Juncker A.S."/>
            <person name="Rasmussen S."/>
            <person name="Li J."/>
            <person name="Sunagawa S."/>
            <person name="Plichta D."/>
            <person name="Gautier L."/>
            <person name="Le Chatelier E."/>
            <person name="Peletier E."/>
            <person name="Bonde I."/>
            <person name="Nielsen T."/>
            <person name="Manichanh C."/>
            <person name="Arumugam M."/>
            <person name="Batto J."/>
            <person name="Santos M.B.Q.D."/>
            <person name="Blom N."/>
            <person name="Borruel N."/>
            <person name="Burgdorf K.S."/>
            <person name="Boumezbeur F."/>
            <person name="Casellas F."/>
            <person name="Dore J."/>
            <person name="Guarner F."/>
            <person name="Hansen T."/>
            <person name="Hildebrand F."/>
            <person name="Kaas R.S."/>
            <person name="Kennedy S."/>
            <person name="Kristiansen K."/>
            <person name="Kultima J.R."/>
            <person name="Leonard P."/>
            <person name="Levenez F."/>
            <person name="Lund O."/>
            <person name="Moumen B."/>
            <person name="Le Paslier D."/>
            <person name="Pons N."/>
            <person name="Pedersen O."/>
            <person name="Prifti E."/>
            <person name="Qin J."/>
            <person name="Raes J."/>
            <person name="Tap J."/>
            <person name="Tims S."/>
            <person name="Ussery D.W."/>
            <person name="Yamada T."/>
            <person name="MetaHit consortium"/>
            <person name="Renault P."/>
            <person name="Sicheritz-Ponten T."/>
            <person name="Bork P."/>
            <person name="Wang J."/>
            <person name="Brunak S."/>
            <person name="Ehrlich S.D."/>
        </authorList>
    </citation>
    <scope>NUCLEOTIDE SEQUENCE [LARGE SCALE GENOMIC DNA]</scope>
</reference>